<dbReference type="Pfam" id="PF00069">
    <property type="entry name" value="Pkinase"/>
    <property type="match status" value="2"/>
</dbReference>
<keyword evidence="2 5" id="KW-0067">ATP-binding</keyword>
<name>A0A9N8EL40_9STRA</name>
<evidence type="ECO:0000313" key="10">
    <source>
        <dbReference type="Proteomes" id="UP001153069"/>
    </source>
</evidence>
<dbReference type="GO" id="GO:0005509">
    <property type="term" value="F:calcium ion binding"/>
    <property type="evidence" value="ECO:0007669"/>
    <property type="project" value="InterPro"/>
</dbReference>
<organism evidence="9 10">
    <name type="scientific">Seminavis robusta</name>
    <dbReference type="NCBI Taxonomy" id="568900"/>
    <lineage>
        <taxon>Eukaryota</taxon>
        <taxon>Sar</taxon>
        <taxon>Stramenopiles</taxon>
        <taxon>Ochrophyta</taxon>
        <taxon>Bacillariophyta</taxon>
        <taxon>Bacillariophyceae</taxon>
        <taxon>Bacillariophycidae</taxon>
        <taxon>Naviculales</taxon>
        <taxon>Naviculaceae</taxon>
        <taxon>Seminavis</taxon>
    </lineage>
</organism>
<evidence type="ECO:0000256" key="2">
    <source>
        <dbReference type="ARBA" id="ARBA00022840"/>
    </source>
</evidence>
<dbReference type="Gene3D" id="1.25.40.20">
    <property type="entry name" value="Ankyrin repeat-containing domain"/>
    <property type="match status" value="2"/>
</dbReference>
<comment type="similarity">
    <text evidence="3">Belongs to the protein kinase superfamily. Ser/Thr protein kinase family. CDPK subfamily.</text>
</comment>
<evidence type="ECO:0000256" key="6">
    <source>
        <dbReference type="SAM" id="MobiDB-lite"/>
    </source>
</evidence>
<keyword evidence="9" id="KW-0808">Transferase</keyword>
<gene>
    <name evidence="9" type="ORF">SEMRO_1106_G242040.1</name>
</gene>
<dbReference type="Proteomes" id="UP001153069">
    <property type="component" value="Unassembled WGS sequence"/>
</dbReference>
<dbReference type="InterPro" id="IPR011009">
    <property type="entry name" value="Kinase-like_dom_sf"/>
</dbReference>
<dbReference type="InterPro" id="IPR002110">
    <property type="entry name" value="Ankyrin_rpt"/>
</dbReference>
<dbReference type="GO" id="GO:0004672">
    <property type="term" value="F:protein kinase activity"/>
    <property type="evidence" value="ECO:0007669"/>
    <property type="project" value="InterPro"/>
</dbReference>
<dbReference type="PROSITE" id="PS00107">
    <property type="entry name" value="PROTEIN_KINASE_ATP"/>
    <property type="match status" value="1"/>
</dbReference>
<dbReference type="InterPro" id="IPR017441">
    <property type="entry name" value="Protein_kinase_ATP_BS"/>
</dbReference>
<keyword evidence="9" id="KW-0418">Kinase</keyword>
<dbReference type="PANTHER" id="PTHR24347">
    <property type="entry name" value="SERINE/THREONINE-PROTEIN KINASE"/>
    <property type="match status" value="1"/>
</dbReference>
<sequence length="688" mass="76664">MFHRLLVRGGPQRFRHAAAAATVLGGVAVWNNHEDHEDKEAAPIVSTASRSMVACESSLMRPPLTLPNQKNLQNQKQESVSKITTTTTTTEEPFDLYASYDIVQVLGEGGYGMVYEAKRKRDGRMVALKSMPRTFTGQTDFEAEVAALQQLSPHPHIVQFYDLHRDATNYYLVMELVQGGVELLDHLIEHGAFSEGLAASFLRQFAEAVAYVHQKELVHADLKPENLMLTTHNGNNNDGMTLKSKSSILDVPVATTCKRAFNCPRTNLPRDVVFCTWSHSAINLNWNDSCKHRIAKGARINRCDRWGGSPLDDAHRHGHTSVVNYLRREGATFGNTTKVVTKLIQAASAGNVEQVAALVELGGMDINQGDYDKRTALHLAAGEGRLQTVEYLVQTAGADVNVEDRWGNRPLDDAKKAPQHAPEIMQLLQEYGGQSAGVPAKHRYHKKKKNLMATKSTKEQTSSGTIAYWPPEMFQQGALPSPPTDMWAAGVIMYILLTGSHPFDKFADRTDSEIERILTQLNSGDPQANKKLLEEIVFDERIQGLSQSCVDLMRQLMHPDPQQRITSDNFVRHPWIQGLTASWATMELNKQHLQRRFQTKILHRFGTGSHAVSDPTKLREIFNAIDIAKNGVLDPNELRIVLRSAGEPEDTISKIMASLDLQRDGGSVHGVSWEAFQRIMNSNTTNDD</sequence>
<evidence type="ECO:0000256" key="3">
    <source>
        <dbReference type="ARBA" id="ARBA00024334"/>
    </source>
</evidence>
<dbReference type="Pfam" id="PF12796">
    <property type="entry name" value="Ank_2"/>
    <property type="match status" value="1"/>
</dbReference>
<feature type="domain" description="Protein kinase" evidence="7">
    <location>
        <begin position="100"/>
        <end position="576"/>
    </location>
</feature>
<dbReference type="PROSITE" id="PS50222">
    <property type="entry name" value="EF_HAND_2"/>
    <property type="match status" value="1"/>
</dbReference>
<evidence type="ECO:0000256" key="1">
    <source>
        <dbReference type="ARBA" id="ARBA00022741"/>
    </source>
</evidence>
<dbReference type="CDD" id="cd00051">
    <property type="entry name" value="EFh"/>
    <property type="match status" value="1"/>
</dbReference>
<evidence type="ECO:0000259" key="7">
    <source>
        <dbReference type="PROSITE" id="PS50011"/>
    </source>
</evidence>
<accession>A0A9N8EL40</accession>
<dbReference type="Gene3D" id="1.10.238.10">
    <property type="entry name" value="EF-hand"/>
    <property type="match status" value="1"/>
</dbReference>
<feature type="domain" description="EF-hand" evidence="8">
    <location>
        <begin position="613"/>
        <end position="648"/>
    </location>
</feature>
<dbReference type="InterPro" id="IPR008271">
    <property type="entry name" value="Ser/Thr_kinase_AS"/>
</dbReference>
<dbReference type="Gene3D" id="1.10.510.10">
    <property type="entry name" value="Transferase(Phosphotransferase) domain 1"/>
    <property type="match status" value="2"/>
</dbReference>
<dbReference type="OrthoDB" id="188462at2759"/>
<evidence type="ECO:0000256" key="5">
    <source>
        <dbReference type="PROSITE-ProRule" id="PRU10141"/>
    </source>
</evidence>
<dbReference type="InterPro" id="IPR002048">
    <property type="entry name" value="EF_hand_dom"/>
</dbReference>
<dbReference type="InterPro" id="IPR036770">
    <property type="entry name" value="Ankyrin_rpt-contain_sf"/>
</dbReference>
<dbReference type="InterPro" id="IPR011992">
    <property type="entry name" value="EF-hand-dom_pair"/>
</dbReference>
<reference evidence="9" key="1">
    <citation type="submission" date="2020-06" db="EMBL/GenBank/DDBJ databases">
        <authorList>
            <consortium name="Plant Systems Biology data submission"/>
        </authorList>
    </citation>
    <scope>NUCLEOTIDE SEQUENCE</scope>
    <source>
        <strain evidence="9">D6</strain>
    </source>
</reference>
<comment type="caution">
    <text evidence="9">The sequence shown here is derived from an EMBL/GenBank/DDBJ whole genome shotgun (WGS) entry which is preliminary data.</text>
</comment>
<protein>
    <submittedName>
        <fullName evidence="9">IPL1-related protein kinase 2</fullName>
    </submittedName>
</protein>
<dbReference type="EMBL" id="CAICTM010001104">
    <property type="protein sequence ID" value="CAB9520490.1"/>
    <property type="molecule type" value="Genomic_DNA"/>
</dbReference>
<evidence type="ECO:0000313" key="9">
    <source>
        <dbReference type="EMBL" id="CAB9520490.1"/>
    </source>
</evidence>
<dbReference type="SUPFAM" id="SSF48403">
    <property type="entry name" value="Ankyrin repeat"/>
    <property type="match status" value="1"/>
</dbReference>
<dbReference type="PROSITE" id="PS50011">
    <property type="entry name" value="PROTEIN_KINASE_DOM"/>
    <property type="match status" value="1"/>
</dbReference>
<evidence type="ECO:0000256" key="4">
    <source>
        <dbReference type="PROSITE-ProRule" id="PRU00023"/>
    </source>
</evidence>
<keyword evidence="4" id="KW-0040">ANK repeat</keyword>
<dbReference type="GO" id="GO:0005524">
    <property type="term" value="F:ATP binding"/>
    <property type="evidence" value="ECO:0007669"/>
    <property type="project" value="UniProtKB-UniRule"/>
</dbReference>
<feature type="binding site" evidence="5">
    <location>
        <position position="129"/>
    </location>
    <ligand>
        <name>ATP</name>
        <dbReference type="ChEBI" id="CHEBI:30616"/>
    </ligand>
</feature>
<keyword evidence="10" id="KW-1185">Reference proteome</keyword>
<dbReference type="AlphaFoldDB" id="A0A9N8EL40"/>
<dbReference type="PROSITE" id="PS00108">
    <property type="entry name" value="PROTEIN_KINASE_ST"/>
    <property type="match status" value="1"/>
</dbReference>
<dbReference type="InterPro" id="IPR000719">
    <property type="entry name" value="Prot_kinase_dom"/>
</dbReference>
<dbReference type="PROSITE" id="PS50297">
    <property type="entry name" value="ANK_REP_REGION"/>
    <property type="match status" value="1"/>
</dbReference>
<keyword evidence="1 5" id="KW-0547">Nucleotide-binding</keyword>
<dbReference type="SMART" id="SM00248">
    <property type="entry name" value="ANK"/>
    <property type="match status" value="3"/>
</dbReference>
<dbReference type="SUPFAM" id="SSF56112">
    <property type="entry name" value="Protein kinase-like (PK-like)"/>
    <property type="match status" value="1"/>
</dbReference>
<feature type="region of interest" description="Disordered" evidence="6">
    <location>
        <begin position="64"/>
        <end position="87"/>
    </location>
</feature>
<evidence type="ECO:0000259" key="8">
    <source>
        <dbReference type="PROSITE" id="PS50222"/>
    </source>
</evidence>
<dbReference type="PROSITE" id="PS50088">
    <property type="entry name" value="ANK_REPEAT"/>
    <property type="match status" value="1"/>
</dbReference>
<feature type="repeat" description="ANK" evidence="4">
    <location>
        <begin position="372"/>
        <end position="405"/>
    </location>
</feature>
<dbReference type="SMART" id="SM00220">
    <property type="entry name" value="S_TKc"/>
    <property type="match status" value="1"/>
</dbReference>
<proteinExistence type="inferred from homology"/>
<feature type="compositionally biased region" description="Low complexity" evidence="6">
    <location>
        <begin position="64"/>
        <end position="77"/>
    </location>
</feature>
<dbReference type="SUPFAM" id="SSF47473">
    <property type="entry name" value="EF-hand"/>
    <property type="match status" value="1"/>
</dbReference>